<dbReference type="InterPro" id="IPR047187">
    <property type="entry name" value="SF1_C_Upf1"/>
</dbReference>
<feature type="compositionally biased region" description="Acidic residues" evidence="1">
    <location>
        <begin position="703"/>
        <end position="725"/>
    </location>
</feature>
<evidence type="ECO:0000256" key="1">
    <source>
        <dbReference type="SAM" id="MobiDB-lite"/>
    </source>
</evidence>
<dbReference type="Pfam" id="PF13087">
    <property type="entry name" value="AAA_12"/>
    <property type="match status" value="2"/>
</dbReference>
<sequence length="881" mass="100697">METHEYLHGGSAWFKERLNGADGKYWRKARKCFLFKNDLSSALNLFKFDYKAIKTISGSEGTILESSGKTVLDPSEKREHRPGQSWADDAKNSVRTLLDRIVTRWAPEYLYLPKINIRKLHDSLTPEPLQYVNETYDKTNNDIDSFNVGKALELYQGCLVPLYYHELWSEIISDFKNVETTLKERETVINVSLFYEKETLDETEESALIFGTNRVTYNDSYKPLSKKPGLFDLVLIKVYNKEYFGMVVHVVDENKVKIANEGNRQEDINTNNGKHDNLIFELNTTIGIYVSRACSVAFQQYRKITKDDKLAITKLTNITSTRRMISAIHSLNEWPQYRSILKPMVNDIYFQKPEDYDPLNIIPTIGFNMAQSKTIAIAECMFSDFQERMRIVHGPPGTGKSRTIAGIVSNLLSKLSEKGRKRKILLCAPSNNACDELSRRILDEFKRKEVPYKRGTLVRIGCQPPDDYHLCNYFLDFMILKDIVDVLKTGQKISPNIAEETELRLMRHAQIVISTLNYCGSTRMHQLKSSTEFIIIDEASQGSEADLLLPLRFKCTKLMLVGDPKQLPPCVLSDAGKTYGLSQSLYGRLFSIFDQYPDGPISMLNIQYRMHPDICRFPSGYFYSSRLITHDSVERRMRHFTLKPLYLYNITNSPHTYDSAKSSYNQGEAKCIQAFCNLLIAHLAGQPTSIFGSGNSDERSTDNSDDDNDEDDGEDGGDDDDDDESSTTCSSISISRTTNGSINEVENERRCLQRLSINDPRLPEIQQHIAIITPYKAQVRLFRSYLPPYIEVMTADSSQGKEKDIVILSCVRSRDTIGFLNDMNRMNVMLTRSKYALYVFGNLTQLADQDAAWKAFVNHAHENRIICDANIPPLNLPYRED</sequence>
<evidence type="ECO:0000313" key="6">
    <source>
        <dbReference type="Proteomes" id="UP000663891"/>
    </source>
</evidence>
<reference evidence="4" key="1">
    <citation type="submission" date="2021-02" db="EMBL/GenBank/DDBJ databases">
        <authorList>
            <person name="Nowell W R."/>
        </authorList>
    </citation>
    <scope>NUCLEOTIDE SEQUENCE</scope>
</reference>
<dbReference type="CDD" id="cd18808">
    <property type="entry name" value="SF1_C_Upf1"/>
    <property type="match status" value="1"/>
</dbReference>
<dbReference type="Proteomes" id="UP000663881">
    <property type="component" value="Unassembled WGS sequence"/>
</dbReference>
<feature type="region of interest" description="Disordered" evidence="1">
    <location>
        <begin position="66"/>
        <end position="86"/>
    </location>
</feature>
<protein>
    <submittedName>
        <fullName evidence="4">Uncharacterized protein</fullName>
    </submittedName>
</protein>
<dbReference type="EMBL" id="CAJNON010000094">
    <property type="protein sequence ID" value="CAF0954966.1"/>
    <property type="molecule type" value="Genomic_DNA"/>
</dbReference>
<name>A0A814DMR7_9BILA</name>
<dbReference type="GO" id="GO:0006369">
    <property type="term" value="P:termination of RNA polymerase II transcription"/>
    <property type="evidence" value="ECO:0007669"/>
    <property type="project" value="TreeGrafter"/>
</dbReference>
<proteinExistence type="predicted"/>
<feature type="domain" description="DNA2/NAM7 helicase helicase" evidence="2">
    <location>
        <begin position="487"/>
        <end position="573"/>
    </location>
</feature>
<evidence type="ECO:0000313" key="5">
    <source>
        <dbReference type="EMBL" id="CAF3805070.1"/>
    </source>
</evidence>
<dbReference type="InterPro" id="IPR045055">
    <property type="entry name" value="DNA2/NAM7-like"/>
</dbReference>
<feature type="region of interest" description="Disordered" evidence="1">
    <location>
        <begin position="690"/>
        <end position="740"/>
    </location>
</feature>
<evidence type="ECO:0000259" key="3">
    <source>
        <dbReference type="Pfam" id="PF13087"/>
    </source>
</evidence>
<dbReference type="Pfam" id="PF13086">
    <property type="entry name" value="AAA_11"/>
    <property type="match status" value="2"/>
</dbReference>
<dbReference type="AlphaFoldDB" id="A0A814DMR7"/>
<feature type="compositionally biased region" description="Low complexity" evidence="1">
    <location>
        <begin position="726"/>
        <end position="739"/>
    </location>
</feature>
<feature type="domain" description="DNA2/NAM7 helicase-like C-terminal" evidence="3">
    <location>
        <begin position="582"/>
        <end position="683"/>
    </location>
</feature>
<dbReference type="EMBL" id="CAJOAY010001174">
    <property type="protein sequence ID" value="CAF3805070.1"/>
    <property type="molecule type" value="Genomic_DNA"/>
</dbReference>
<evidence type="ECO:0000313" key="4">
    <source>
        <dbReference type="EMBL" id="CAF0954966.1"/>
    </source>
</evidence>
<feature type="domain" description="DNA2/NAM7 helicase-like C-terminal" evidence="3">
    <location>
        <begin position="744"/>
        <end position="842"/>
    </location>
</feature>
<dbReference type="SUPFAM" id="SSF52540">
    <property type="entry name" value="P-loop containing nucleoside triphosphate hydrolases"/>
    <property type="match status" value="1"/>
</dbReference>
<organism evidence="4 6">
    <name type="scientific">Adineta steineri</name>
    <dbReference type="NCBI Taxonomy" id="433720"/>
    <lineage>
        <taxon>Eukaryota</taxon>
        <taxon>Metazoa</taxon>
        <taxon>Spiralia</taxon>
        <taxon>Gnathifera</taxon>
        <taxon>Rotifera</taxon>
        <taxon>Eurotatoria</taxon>
        <taxon>Bdelloidea</taxon>
        <taxon>Adinetida</taxon>
        <taxon>Adinetidae</taxon>
        <taxon>Adineta</taxon>
    </lineage>
</organism>
<comment type="caution">
    <text evidence="4">The sequence shown here is derived from an EMBL/GenBank/DDBJ whole genome shotgun (WGS) entry which is preliminary data.</text>
</comment>
<dbReference type="GO" id="GO:0016604">
    <property type="term" value="C:nuclear body"/>
    <property type="evidence" value="ECO:0007669"/>
    <property type="project" value="TreeGrafter"/>
</dbReference>
<dbReference type="CDD" id="cd18042">
    <property type="entry name" value="DEXXQc_SETX"/>
    <property type="match status" value="1"/>
</dbReference>
<dbReference type="InterPro" id="IPR041679">
    <property type="entry name" value="DNA2/NAM7-like_C"/>
</dbReference>
<dbReference type="PANTHER" id="PTHR10887:SF495">
    <property type="entry name" value="HELICASE SENATAXIN ISOFORM X1-RELATED"/>
    <property type="match status" value="1"/>
</dbReference>
<dbReference type="InterPro" id="IPR027417">
    <property type="entry name" value="P-loop_NTPase"/>
</dbReference>
<dbReference type="Proteomes" id="UP000663891">
    <property type="component" value="Unassembled WGS sequence"/>
</dbReference>
<feature type="domain" description="DNA2/NAM7 helicase helicase" evidence="2">
    <location>
        <begin position="386"/>
        <end position="462"/>
    </location>
</feature>
<evidence type="ECO:0000259" key="2">
    <source>
        <dbReference type="Pfam" id="PF13086"/>
    </source>
</evidence>
<dbReference type="InterPro" id="IPR041677">
    <property type="entry name" value="DNA2/NAM7_AAA_11"/>
</dbReference>
<dbReference type="GO" id="GO:0001147">
    <property type="term" value="F:transcription termination site sequence-specific DNA binding"/>
    <property type="evidence" value="ECO:0007669"/>
    <property type="project" value="TreeGrafter"/>
</dbReference>
<accession>A0A814DMR7</accession>
<feature type="compositionally biased region" description="Basic and acidic residues" evidence="1">
    <location>
        <begin position="74"/>
        <end position="86"/>
    </location>
</feature>
<dbReference type="PANTHER" id="PTHR10887">
    <property type="entry name" value="DNA2/NAM7 HELICASE FAMILY"/>
    <property type="match status" value="1"/>
</dbReference>
<dbReference type="Gene3D" id="3.40.50.300">
    <property type="entry name" value="P-loop containing nucleotide triphosphate hydrolases"/>
    <property type="match status" value="3"/>
</dbReference>
<dbReference type="OrthoDB" id="2285229at2759"/>
<dbReference type="GO" id="GO:0004386">
    <property type="term" value="F:helicase activity"/>
    <property type="evidence" value="ECO:0007669"/>
    <property type="project" value="InterPro"/>
</dbReference>
<gene>
    <name evidence="5" type="ORF">OKA104_LOCUS18719</name>
    <name evidence="4" type="ORF">VCS650_LOCUS12281</name>
</gene>